<evidence type="ECO:0000313" key="6">
    <source>
        <dbReference type="EMBL" id="VTO95312.1"/>
    </source>
</evidence>
<dbReference type="GO" id="GO:0008616">
    <property type="term" value="P:tRNA queuosine(34) biosynthetic process"/>
    <property type="evidence" value="ECO:0007669"/>
    <property type="project" value="UniProtKB-KW"/>
</dbReference>
<name>A0A653EDC2_9MYCO</name>
<keyword evidence="2 6" id="KW-0808">Transferase</keyword>
<dbReference type="InterPro" id="IPR042119">
    <property type="entry name" value="QueA_dom2"/>
</dbReference>
<dbReference type="AlphaFoldDB" id="A0A653EDC2"/>
<dbReference type="Gene3D" id="3.40.1780.10">
    <property type="entry name" value="QueA-like"/>
    <property type="match status" value="1"/>
</dbReference>
<evidence type="ECO:0000256" key="3">
    <source>
        <dbReference type="ARBA" id="ARBA00022691"/>
    </source>
</evidence>
<accession>A0A653EDC2</accession>
<organism evidence="6">
    <name type="scientific">Mycobacterium riyadhense</name>
    <dbReference type="NCBI Taxonomy" id="486698"/>
    <lineage>
        <taxon>Bacteria</taxon>
        <taxon>Bacillati</taxon>
        <taxon>Actinomycetota</taxon>
        <taxon>Actinomycetes</taxon>
        <taxon>Mycobacteriales</taxon>
        <taxon>Mycobacteriaceae</taxon>
        <taxon>Mycobacterium</taxon>
    </lineage>
</organism>
<keyword evidence="6" id="KW-0413">Isomerase</keyword>
<dbReference type="PANTHER" id="PTHR30307">
    <property type="entry name" value="S-ADENOSYLMETHIONINE:TRNA RIBOSYLTRANSFERASE-ISOMERASE"/>
    <property type="match status" value="1"/>
</dbReference>
<dbReference type="RefSeq" id="WP_204804648.1">
    <property type="nucleotide sequence ID" value="NZ_CAJMWL010000001.1"/>
</dbReference>
<sequence>MIHAQTRFQRPPNSDAAEPPEARGVARDDVKLLVARRSGVSHARFGELGDYLHPGDLLVVNNSATLPAAVDGRRDGHPVAIHFSTPRAEKVWVVELRPAVRATGYLPDIRVGERIEMPGGGAIVIESSYPAPGVDGGRLWRARVAVEGDVMSYLARNGRPIRYAYVPQHWPLAYYQTVFARRPGSAEMPSAARPFSAEVVSALVAEGVAIAPITLHTGVSSAEPGEPPAPELFDVPPATARLVNVTRGAGRRVVAVGTTVTRAVESAADGDGVVHPAFGWTDLVLGPDRPCRVVDGLITGWHEAGASHLLLLEAVAGPELVAMAYREAVEHGYLWHEFGDSALLLPERAADVKSAHADSRAPGRE</sequence>
<keyword evidence="4" id="KW-0671">Queuosine biosynthesis</keyword>
<evidence type="ECO:0000256" key="2">
    <source>
        <dbReference type="ARBA" id="ARBA00022679"/>
    </source>
</evidence>
<keyword evidence="1" id="KW-0963">Cytoplasm</keyword>
<dbReference type="GO" id="GO:0051075">
    <property type="term" value="F:S-adenosylmethionine:tRNA ribosyltransferase-isomerase activity"/>
    <property type="evidence" value="ECO:0007669"/>
    <property type="project" value="TreeGrafter"/>
</dbReference>
<evidence type="ECO:0000256" key="5">
    <source>
        <dbReference type="SAM" id="MobiDB-lite"/>
    </source>
</evidence>
<dbReference type="InterPro" id="IPR003699">
    <property type="entry name" value="QueA"/>
</dbReference>
<feature type="region of interest" description="Disordered" evidence="5">
    <location>
        <begin position="1"/>
        <end position="24"/>
    </location>
</feature>
<dbReference type="EMBL" id="LR589066">
    <property type="protein sequence ID" value="VTO95312.1"/>
    <property type="molecule type" value="Genomic_DNA"/>
</dbReference>
<evidence type="ECO:0000256" key="4">
    <source>
        <dbReference type="ARBA" id="ARBA00022785"/>
    </source>
</evidence>
<dbReference type="Pfam" id="PF02547">
    <property type="entry name" value="Queuosine_synth"/>
    <property type="match status" value="1"/>
</dbReference>
<keyword evidence="3" id="KW-0949">S-adenosyl-L-methionine</keyword>
<evidence type="ECO:0000256" key="1">
    <source>
        <dbReference type="ARBA" id="ARBA00022490"/>
    </source>
</evidence>
<feature type="compositionally biased region" description="Polar residues" evidence="5">
    <location>
        <begin position="1"/>
        <end position="12"/>
    </location>
</feature>
<dbReference type="InterPro" id="IPR042118">
    <property type="entry name" value="QueA_dom1"/>
</dbReference>
<dbReference type="SUPFAM" id="SSF111337">
    <property type="entry name" value="QueA-like"/>
    <property type="match status" value="1"/>
</dbReference>
<dbReference type="InterPro" id="IPR036100">
    <property type="entry name" value="QueA_sf"/>
</dbReference>
<reference evidence="6" key="1">
    <citation type="submission" date="2019-05" db="EMBL/GenBank/DDBJ databases">
        <authorList>
            <person name="Naeem R."/>
            <person name="Antony C."/>
            <person name="Guan Q."/>
        </authorList>
    </citation>
    <scope>NUCLEOTIDE SEQUENCE</scope>
    <source>
        <strain evidence="6">2</strain>
    </source>
</reference>
<gene>
    <name evidence="6" type="primary">queA</name>
    <name evidence="6" type="ORF">BIN_B_00790</name>
</gene>
<dbReference type="Gene3D" id="2.40.10.240">
    <property type="entry name" value="QueA-like"/>
    <property type="match status" value="1"/>
</dbReference>
<dbReference type="PANTHER" id="PTHR30307:SF0">
    <property type="entry name" value="S-ADENOSYLMETHIONINE:TRNA RIBOSYLTRANSFERASE-ISOMERASE"/>
    <property type="match status" value="1"/>
</dbReference>
<proteinExistence type="predicted"/>
<protein>
    <submittedName>
        <fullName evidence="6">S-adenosylmethionine:tRNA ribosyltransferase-isomerase</fullName>
    </submittedName>
</protein>